<evidence type="ECO:0000313" key="2">
    <source>
        <dbReference type="EMBL" id="KDR66478.1"/>
    </source>
</evidence>
<keyword evidence="3" id="KW-1185">Reference proteome</keyword>
<dbReference type="PANTHER" id="PTHR12905:SF0">
    <property type="entry name" value="CALCINEURIN-LIKE PHOSPHOESTERASE DOMAIN-CONTAINING PROTEIN"/>
    <property type="match status" value="1"/>
</dbReference>
<accession>A0A067SIB1</accession>
<dbReference type="AlphaFoldDB" id="A0A067SIB1"/>
<organism evidence="2 3">
    <name type="scientific">Galerina marginata (strain CBS 339.88)</name>
    <dbReference type="NCBI Taxonomy" id="685588"/>
    <lineage>
        <taxon>Eukaryota</taxon>
        <taxon>Fungi</taxon>
        <taxon>Dikarya</taxon>
        <taxon>Basidiomycota</taxon>
        <taxon>Agaricomycotina</taxon>
        <taxon>Agaricomycetes</taxon>
        <taxon>Agaricomycetidae</taxon>
        <taxon>Agaricales</taxon>
        <taxon>Agaricineae</taxon>
        <taxon>Strophariaceae</taxon>
        <taxon>Galerina</taxon>
    </lineage>
</organism>
<evidence type="ECO:0000313" key="3">
    <source>
        <dbReference type="Proteomes" id="UP000027222"/>
    </source>
</evidence>
<dbReference type="InterPro" id="IPR004843">
    <property type="entry name" value="Calcineurin-like_PHP"/>
</dbReference>
<dbReference type="Gene3D" id="3.60.21.10">
    <property type="match status" value="1"/>
</dbReference>
<dbReference type="OrthoDB" id="630188at2759"/>
<gene>
    <name evidence="2" type="ORF">GALMADRAFT_80788</name>
</gene>
<dbReference type="InterPro" id="IPR029052">
    <property type="entry name" value="Metallo-depent_PP-like"/>
</dbReference>
<dbReference type="InterPro" id="IPR051693">
    <property type="entry name" value="UPF0046_metallophosphoest"/>
</dbReference>
<reference evidence="3" key="1">
    <citation type="journal article" date="2014" name="Proc. Natl. Acad. Sci. U.S.A.">
        <title>Extensive sampling of basidiomycete genomes demonstrates inadequacy of the white-rot/brown-rot paradigm for wood decay fungi.</title>
        <authorList>
            <person name="Riley R."/>
            <person name="Salamov A.A."/>
            <person name="Brown D.W."/>
            <person name="Nagy L.G."/>
            <person name="Floudas D."/>
            <person name="Held B.W."/>
            <person name="Levasseur A."/>
            <person name="Lombard V."/>
            <person name="Morin E."/>
            <person name="Otillar R."/>
            <person name="Lindquist E.A."/>
            <person name="Sun H."/>
            <person name="LaButti K.M."/>
            <person name="Schmutz J."/>
            <person name="Jabbour D."/>
            <person name="Luo H."/>
            <person name="Baker S.E."/>
            <person name="Pisabarro A.G."/>
            <person name="Walton J.D."/>
            <person name="Blanchette R.A."/>
            <person name="Henrissat B."/>
            <person name="Martin F."/>
            <person name="Cullen D."/>
            <person name="Hibbett D.S."/>
            <person name="Grigoriev I.V."/>
        </authorList>
    </citation>
    <scope>NUCLEOTIDE SEQUENCE [LARGE SCALE GENOMIC DNA]</scope>
    <source>
        <strain evidence="3">CBS 339.88</strain>
    </source>
</reference>
<dbReference type="Proteomes" id="UP000027222">
    <property type="component" value="Unassembled WGS sequence"/>
</dbReference>
<dbReference type="CDD" id="cd07379">
    <property type="entry name" value="MPP_239FB"/>
    <property type="match status" value="1"/>
</dbReference>
<proteinExistence type="predicted"/>
<dbReference type="SUPFAM" id="SSF56300">
    <property type="entry name" value="Metallo-dependent phosphatases"/>
    <property type="match status" value="1"/>
</dbReference>
<dbReference type="EMBL" id="KL142423">
    <property type="protein sequence ID" value="KDR66478.1"/>
    <property type="molecule type" value="Genomic_DNA"/>
</dbReference>
<dbReference type="GO" id="GO:0016787">
    <property type="term" value="F:hydrolase activity"/>
    <property type="evidence" value="ECO:0007669"/>
    <property type="project" value="InterPro"/>
</dbReference>
<feature type="domain" description="Calcineurin-like phosphoesterase" evidence="1">
    <location>
        <begin position="54"/>
        <end position="236"/>
    </location>
</feature>
<name>A0A067SIB1_GALM3</name>
<protein>
    <recommendedName>
        <fullName evidence="1">Calcineurin-like phosphoesterase domain-containing protein</fullName>
    </recommendedName>
</protein>
<dbReference type="Pfam" id="PF00149">
    <property type="entry name" value="Metallophos"/>
    <property type="match status" value="1"/>
</dbReference>
<evidence type="ECO:0000259" key="1">
    <source>
        <dbReference type="Pfam" id="PF00149"/>
    </source>
</evidence>
<dbReference type="HOGENOM" id="CLU_041441_4_0_1"/>
<sequence>MSTQAQGYQDVVFKASREIVYLEYTPSVLPAKPSDDWTRFVCVSDTHSRSFEVPDGDVLLHSGDLTNHGTVADFKKTMDWLYGLPHKLKIIIAGNHDLTLHADWYEKEHENWHKIVGKQDLAPVIEMIKGEKATKAGIVYLEDEDYAFRTRDNGKLWTIYGSPWSPEFFNLAFNYSRTDAQEVVSKFPKTDILLTHGPAHQIFDRITRGDDVGCEALRTRLAELRPRLHLAGHIHEAHGAYIHTWASSDNFEPPTIQNDDPIVSTSQNISDDPSAGRMEQTVFVNAANWPMGEKATRDGVKSSFGGPGFQAVVVDLKD</sequence>
<dbReference type="PANTHER" id="PTHR12905">
    <property type="entry name" value="METALLOPHOSPHOESTERASE"/>
    <property type="match status" value="1"/>
</dbReference>